<protein>
    <submittedName>
        <fullName evidence="2">Uncharacterized protein</fullName>
    </submittedName>
</protein>
<gene>
    <name evidence="2" type="ordered locus">Rmet_6467</name>
</gene>
<organism evidence="2 3">
    <name type="scientific">Cupriavidus metallidurans (strain ATCC 43123 / DSM 2839 / NBRC 102507 / CH34)</name>
    <name type="common">Ralstonia metallidurans</name>
    <dbReference type="NCBI Taxonomy" id="266264"/>
    <lineage>
        <taxon>Bacteria</taxon>
        <taxon>Pseudomonadati</taxon>
        <taxon>Pseudomonadota</taxon>
        <taxon>Betaproteobacteria</taxon>
        <taxon>Burkholderiales</taxon>
        <taxon>Burkholderiaceae</taxon>
        <taxon>Cupriavidus</taxon>
    </lineage>
</organism>
<evidence type="ECO:0000313" key="2">
    <source>
        <dbReference type="EMBL" id="ADC45079.1"/>
    </source>
</evidence>
<dbReference type="EMBL" id="CP000352">
    <property type="protein sequence ID" value="ADC45079.1"/>
    <property type="molecule type" value="Genomic_DNA"/>
</dbReference>
<dbReference type="STRING" id="266264.Rmet_6467"/>
<proteinExistence type="predicted"/>
<reference evidence="3" key="1">
    <citation type="journal article" date="2010" name="PLoS ONE">
        <title>The complete genome sequence of Cupriavidus metallidurans strain CH34, a master survivalist in harsh and anthropogenic environments.</title>
        <authorList>
            <person name="Janssen P.J."/>
            <person name="Van Houdt R."/>
            <person name="Moors H."/>
            <person name="Monsieurs P."/>
            <person name="Morin N."/>
            <person name="Michaux A."/>
            <person name="Benotmane M.A."/>
            <person name="Leys N."/>
            <person name="Vallaeys T."/>
            <person name="Lapidus A."/>
            <person name="Monchy S."/>
            <person name="Medigue C."/>
            <person name="Taghavi S."/>
            <person name="McCorkle S."/>
            <person name="Dunn J."/>
            <person name="van der Lelie D."/>
            <person name="Mergeay M."/>
        </authorList>
    </citation>
    <scope>NUCLEOTIDE SEQUENCE [LARGE SCALE GENOMIC DNA]</scope>
    <source>
        <strain evidence="3">ATCC 43123 / DSM 2839 / NBRC 102507 / CH34</strain>
    </source>
</reference>
<evidence type="ECO:0000313" key="3">
    <source>
        <dbReference type="Proteomes" id="UP000002429"/>
    </source>
</evidence>
<dbReference type="AlphaFoldDB" id="D3DXQ9"/>
<dbReference type="KEGG" id="rme:Rmet_6467"/>
<evidence type="ECO:0000256" key="1">
    <source>
        <dbReference type="SAM" id="MobiDB-lite"/>
    </source>
</evidence>
<keyword evidence="3" id="KW-1185">Reference proteome</keyword>
<dbReference type="HOGENOM" id="CLU_2438612_0_0_4"/>
<dbReference type="Proteomes" id="UP000002429">
    <property type="component" value="Chromosome"/>
</dbReference>
<sequence length="90" mass="9823">MNSSLWLRPIPNSGMWQSAFIPSQALEVSVHLVQKCVVEGVRQGPFVGVREDSFRTGSQFVGDSGPQRGRQMAAQGSEQFSNNQQPGSVM</sequence>
<name>D3DXQ9_CUPMC</name>
<feature type="compositionally biased region" description="Polar residues" evidence="1">
    <location>
        <begin position="74"/>
        <end position="90"/>
    </location>
</feature>
<accession>D3DXQ9</accession>
<feature type="region of interest" description="Disordered" evidence="1">
    <location>
        <begin position="57"/>
        <end position="90"/>
    </location>
</feature>